<evidence type="ECO:0000256" key="5">
    <source>
        <dbReference type="ARBA" id="ARBA00014657"/>
    </source>
</evidence>
<dbReference type="NCBIfam" id="TIGR03150">
    <property type="entry name" value="fabF"/>
    <property type="match status" value="1"/>
</dbReference>
<reference evidence="23" key="1">
    <citation type="journal article" date="2014" name="Int. J. Syst. Evol. Microbiol.">
        <title>Complete genome sequence of Corynebacterium casei LMG S-19264T (=DSM 44701T), isolated from a smear-ripened cheese.</title>
        <authorList>
            <consortium name="US DOE Joint Genome Institute (JGI-PGF)"/>
            <person name="Walter F."/>
            <person name="Albersmeier A."/>
            <person name="Kalinowski J."/>
            <person name="Ruckert C."/>
        </authorList>
    </citation>
    <scope>NUCLEOTIDE SEQUENCE</scope>
    <source>
        <strain evidence="23">KCTC 12870</strain>
    </source>
</reference>
<comment type="catalytic activity">
    <reaction evidence="19">
        <text>(9Z)-hexadecenoyl-[ACP] + malonyl-[ACP] + H(+) = 3-oxo-(11Z)-octadecenoyl-[ACP] + holo-[ACP] + CO2</text>
        <dbReference type="Rhea" id="RHEA:55040"/>
        <dbReference type="Rhea" id="RHEA-COMP:9623"/>
        <dbReference type="Rhea" id="RHEA-COMP:9685"/>
        <dbReference type="Rhea" id="RHEA-COMP:10800"/>
        <dbReference type="Rhea" id="RHEA-COMP:14074"/>
        <dbReference type="ChEBI" id="CHEBI:15378"/>
        <dbReference type="ChEBI" id="CHEBI:16526"/>
        <dbReference type="ChEBI" id="CHEBI:64479"/>
        <dbReference type="ChEBI" id="CHEBI:78449"/>
        <dbReference type="ChEBI" id="CHEBI:83989"/>
        <dbReference type="ChEBI" id="CHEBI:138538"/>
        <dbReference type="EC" id="2.3.1.179"/>
    </reaction>
</comment>
<keyword evidence="6" id="KW-0536">Nodulation</keyword>
<dbReference type="SUPFAM" id="SSF53901">
    <property type="entry name" value="Thiolase-like"/>
    <property type="match status" value="2"/>
</dbReference>
<comment type="pathway">
    <text evidence="2 19">Lipid metabolism; fatty acid biosynthesis.</text>
</comment>
<dbReference type="NCBIfam" id="NF005589">
    <property type="entry name" value="PRK07314.1"/>
    <property type="match status" value="1"/>
</dbReference>
<evidence type="ECO:0000313" key="23">
    <source>
        <dbReference type="EMBL" id="GHC07741.1"/>
    </source>
</evidence>
<keyword evidence="9" id="KW-0997">Cell inner membrane</keyword>
<keyword evidence="10 19" id="KW-0808">Transferase</keyword>
<evidence type="ECO:0000259" key="22">
    <source>
        <dbReference type="PROSITE" id="PS52004"/>
    </source>
</evidence>
<dbReference type="InterPro" id="IPR017568">
    <property type="entry name" value="3-oxoacyl-ACP_synth-2"/>
</dbReference>
<dbReference type="Gene3D" id="3.40.47.10">
    <property type="match status" value="1"/>
</dbReference>
<evidence type="ECO:0000256" key="14">
    <source>
        <dbReference type="ARBA" id="ARBA00023098"/>
    </source>
</evidence>
<comment type="similarity">
    <text evidence="3 19 21">Belongs to the thiolase-like superfamily. Beta-ketoacyl-ACP synthases family.</text>
</comment>
<comment type="function">
    <text evidence="19">Involved in the type II fatty acid elongation cycle. Catalyzes the elongation of a wide range of acyl-ACP by the addition of two carbons from malonyl-ACP to an acyl acceptor. Can efficiently catalyze the conversion of palmitoleoyl-ACP (cis-hexadec-9-enoyl-ACP) to cis-vaccenoyl-ACP (cis-octadec-11-enoyl-ACP), an essential step in the thermal regulation of fatty acid composition.</text>
</comment>
<dbReference type="UniPathway" id="UPA00094"/>
<keyword evidence="15" id="KW-0472">Membrane</keyword>
<dbReference type="InterPro" id="IPR014030">
    <property type="entry name" value="Ketoacyl_synth_N"/>
</dbReference>
<dbReference type="InterPro" id="IPR016039">
    <property type="entry name" value="Thiolase-like"/>
</dbReference>
<evidence type="ECO:0000256" key="2">
    <source>
        <dbReference type="ARBA" id="ARBA00005194"/>
    </source>
</evidence>
<dbReference type="PROSITE" id="PS00606">
    <property type="entry name" value="KS3_1"/>
    <property type="match status" value="1"/>
</dbReference>
<feature type="domain" description="Ketosynthase family 3 (KS3)" evidence="22">
    <location>
        <begin position="19"/>
        <end position="430"/>
    </location>
</feature>
<dbReference type="Proteomes" id="UP000642829">
    <property type="component" value="Unassembled WGS sequence"/>
</dbReference>
<comment type="subcellular location">
    <subcellularLocation>
        <location evidence="1">Cell inner membrane</location>
    </subcellularLocation>
</comment>
<proteinExistence type="inferred from homology"/>
<evidence type="ECO:0000256" key="12">
    <source>
        <dbReference type="ARBA" id="ARBA00022832"/>
    </source>
</evidence>
<dbReference type="FunFam" id="3.40.47.10:FF:000009">
    <property type="entry name" value="3-oxoacyl-[acyl-carrier-protein] synthase 2"/>
    <property type="match status" value="1"/>
</dbReference>
<comment type="function">
    <text evidence="18">Proposed to synthesize NOD factor fatty acyl chain. Involved in the synthesis of a highly unsaturated fatty acid moiety, which forms part of a lipo-oligosaccharide that is responsible for host specificity.</text>
</comment>
<evidence type="ECO:0000256" key="21">
    <source>
        <dbReference type="RuleBase" id="RU003694"/>
    </source>
</evidence>
<keyword evidence="16 19" id="KW-0275">Fatty acid biosynthesis</keyword>
<keyword evidence="11" id="KW-0812">Transmembrane</keyword>
<dbReference type="GO" id="GO:0004315">
    <property type="term" value="F:3-oxoacyl-[acyl-carrier-protein] synthase activity"/>
    <property type="evidence" value="ECO:0007669"/>
    <property type="project" value="UniProtKB-UniRule"/>
</dbReference>
<evidence type="ECO:0000256" key="8">
    <source>
        <dbReference type="ARBA" id="ARBA00022516"/>
    </source>
</evidence>
<evidence type="ECO:0000256" key="11">
    <source>
        <dbReference type="ARBA" id="ARBA00022692"/>
    </source>
</evidence>
<dbReference type="InterPro" id="IPR000794">
    <property type="entry name" value="Beta-ketoacyl_synthase"/>
</dbReference>
<evidence type="ECO:0000256" key="6">
    <source>
        <dbReference type="ARBA" id="ARBA00022458"/>
    </source>
</evidence>
<comment type="catalytic activity">
    <reaction evidence="19">
        <text>a fatty acyl-[ACP] + malonyl-[ACP] + H(+) = a 3-oxoacyl-[ACP] + holo-[ACP] + CO2</text>
        <dbReference type="Rhea" id="RHEA:22836"/>
        <dbReference type="Rhea" id="RHEA-COMP:9623"/>
        <dbReference type="Rhea" id="RHEA-COMP:9685"/>
        <dbReference type="Rhea" id="RHEA-COMP:9916"/>
        <dbReference type="Rhea" id="RHEA-COMP:14125"/>
        <dbReference type="ChEBI" id="CHEBI:15378"/>
        <dbReference type="ChEBI" id="CHEBI:16526"/>
        <dbReference type="ChEBI" id="CHEBI:64479"/>
        <dbReference type="ChEBI" id="CHEBI:78449"/>
        <dbReference type="ChEBI" id="CHEBI:78776"/>
        <dbReference type="ChEBI" id="CHEBI:138651"/>
    </reaction>
</comment>
<dbReference type="AlphaFoldDB" id="A0A8J3DBY7"/>
<keyword evidence="14" id="KW-0443">Lipid metabolism</keyword>
<evidence type="ECO:0000256" key="13">
    <source>
        <dbReference type="ARBA" id="ARBA00022989"/>
    </source>
</evidence>
<dbReference type="SMART" id="SM00825">
    <property type="entry name" value="PKS_KS"/>
    <property type="match status" value="1"/>
</dbReference>
<evidence type="ECO:0000256" key="19">
    <source>
        <dbReference type="PIRNR" id="PIRNR000447"/>
    </source>
</evidence>
<dbReference type="EMBL" id="BMXG01000018">
    <property type="protein sequence ID" value="GHC07741.1"/>
    <property type="molecule type" value="Genomic_DNA"/>
</dbReference>
<evidence type="ECO:0000256" key="18">
    <source>
        <dbReference type="ARBA" id="ARBA00037576"/>
    </source>
</evidence>
<dbReference type="GO" id="GO:0006633">
    <property type="term" value="P:fatty acid biosynthetic process"/>
    <property type="evidence" value="ECO:0007669"/>
    <property type="project" value="UniProtKB-UniRule"/>
</dbReference>
<evidence type="ECO:0000313" key="24">
    <source>
        <dbReference type="Proteomes" id="UP000642829"/>
    </source>
</evidence>
<dbReference type="InterPro" id="IPR020841">
    <property type="entry name" value="PKS_Beta-ketoAc_synthase_dom"/>
</dbReference>
<dbReference type="PIRSF" id="PIRSF000447">
    <property type="entry name" value="KAS_II"/>
    <property type="match status" value="1"/>
</dbReference>
<evidence type="ECO:0000256" key="9">
    <source>
        <dbReference type="ARBA" id="ARBA00022519"/>
    </source>
</evidence>
<organism evidence="23 24">
    <name type="scientific">Cerasicoccus arenae</name>
    <dbReference type="NCBI Taxonomy" id="424488"/>
    <lineage>
        <taxon>Bacteria</taxon>
        <taxon>Pseudomonadati</taxon>
        <taxon>Verrucomicrobiota</taxon>
        <taxon>Opitutia</taxon>
        <taxon>Puniceicoccales</taxon>
        <taxon>Cerasicoccaceae</taxon>
        <taxon>Cerasicoccus</taxon>
    </lineage>
</organism>
<keyword evidence="7" id="KW-1003">Cell membrane</keyword>
<dbReference type="GO" id="GO:0005886">
    <property type="term" value="C:plasma membrane"/>
    <property type="evidence" value="ECO:0007669"/>
    <property type="project" value="UniProtKB-SubCell"/>
</dbReference>
<dbReference type="Pfam" id="PF02801">
    <property type="entry name" value="Ketoacyl-synt_C"/>
    <property type="match status" value="1"/>
</dbReference>
<evidence type="ECO:0000256" key="10">
    <source>
        <dbReference type="ARBA" id="ARBA00022679"/>
    </source>
</evidence>
<reference evidence="23" key="2">
    <citation type="submission" date="2020-09" db="EMBL/GenBank/DDBJ databases">
        <authorList>
            <person name="Sun Q."/>
            <person name="Kim S."/>
        </authorList>
    </citation>
    <scope>NUCLEOTIDE SEQUENCE</scope>
    <source>
        <strain evidence="23">KCTC 12870</strain>
    </source>
</reference>
<dbReference type="PROSITE" id="PS52004">
    <property type="entry name" value="KS3_2"/>
    <property type="match status" value="1"/>
</dbReference>
<evidence type="ECO:0000256" key="15">
    <source>
        <dbReference type="ARBA" id="ARBA00023136"/>
    </source>
</evidence>
<dbReference type="InterPro" id="IPR014031">
    <property type="entry name" value="Ketoacyl_synth_C"/>
</dbReference>
<keyword evidence="13" id="KW-1133">Transmembrane helix</keyword>
<keyword evidence="17 19" id="KW-0012">Acyltransferase</keyword>
<evidence type="ECO:0000256" key="1">
    <source>
        <dbReference type="ARBA" id="ARBA00004533"/>
    </source>
</evidence>
<evidence type="ECO:0000256" key="20">
    <source>
        <dbReference type="PIRSR" id="PIRSR000447-1"/>
    </source>
</evidence>
<name>A0A8J3DBY7_9BACT</name>
<evidence type="ECO:0000256" key="3">
    <source>
        <dbReference type="ARBA" id="ARBA00008467"/>
    </source>
</evidence>
<keyword evidence="24" id="KW-1185">Reference proteome</keyword>
<dbReference type="CDD" id="cd00834">
    <property type="entry name" value="KAS_I_II"/>
    <property type="match status" value="1"/>
</dbReference>
<dbReference type="Pfam" id="PF00109">
    <property type="entry name" value="ketoacyl-synt"/>
    <property type="match status" value="1"/>
</dbReference>
<dbReference type="PANTHER" id="PTHR11712:SF352">
    <property type="entry name" value="3-OXOACYL-[ACYL-CARRIER-PROTEIN] SYNTHASE"/>
    <property type="match status" value="1"/>
</dbReference>
<protein>
    <recommendedName>
        <fullName evidence="5 19">3-oxoacyl-[acyl-carrier-protein] synthase 2</fullName>
        <ecNumber evidence="4 19">2.3.1.179</ecNumber>
    </recommendedName>
</protein>
<sequence>MGGSLESPVYSFMSDPRPQTKVVVTGIGVVHALGNSVDDFWNGIIAGKSGIRKIECMDASAYSCQIGAEVVNFDAKACFNNAKDVNRNDRYVHYAVSAGKQAVADAKLDMSQEDPYKVGVLIGSGIGGLETVQEQAWKLKESGPRKVSPFMIPSLIANMASGVMAIEIKAKGPNFAVVSACSTATHALGEAAHMIMRGDADVMIAGGSEGAITHVGYAGFCNMKAMSTGFNDEPERASRPFDAGRDGFVMGDGAGVLVLESEEHAKARGAKIICELSGYAATCDAYHITSPDPEGEGLAYALNRAMAMAKIEPESVDYINAHGTSTPYNDKFETLAIKKVFGEHAYKMPISSTKSMTGHLLGAAGGIEAAICAKVIETGIIPPTINYETPDPDCDLDYVPNVARTGQKVDIAMSNNLGFGGHNATIIFERHK</sequence>
<keyword evidence="8 19" id="KW-0444">Lipid biosynthesis</keyword>
<accession>A0A8J3DBY7</accession>
<keyword evidence="12" id="KW-0276">Fatty acid metabolism</keyword>
<evidence type="ECO:0000256" key="17">
    <source>
        <dbReference type="ARBA" id="ARBA00023315"/>
    </source>
</evidence>
<evidence type="ECO:0000256" key="4">
    <source>
        <dbReference type="ARBA" id="ARBA00012356"/>
    </source>
</evidence>
<dbReference type="PANTHER" id="PTHR11712">
    <property type="entry name" value="POLYKETIDE SYNTHASE-RELATED"/>
    <property type="match status" value="1"/>
</dbReference>
<comment type="caution">
    <text evidence="23">The sequence shown here is derived from an EMBL/GenBank/DDBJ whole genome shotgun (WGS) entry which is preliminary data.</text>
</comment>
<evidence type="ECO:0000256" key="16">
    <source>
        <dbReference type="ARBA" id="ARBA00023160"/>
    </source>
</evidence>
<dbReference type="EC" id="2.3.1.179" evidence="4 19"/>
<dbReference type="InterPro" id="IPR018201">
    <property type="entry name" value="Ketoacyl_synth_AS"/>
</dbReference>
<evidence type="ECO:0000256" key="7">
    <source>
        <dbReference type="ARBA" id="ARBA00022475"/>
    </source>
</evidence>
<feature type="active site" description="For beta-ketoacyl synthase activity" evidence="20">
    <location>
        <position position="181"/>
    </location>
</feature>
<gene>
    <name evidence="23" type="primary">fabF</name>
    <name evidence="23" type="ORF">GCM10007047_26140</name>
</gene>